<dbReference type="EMBL" id="BEZZ01071575">
    <property type="protein sequence ID" value="GCC42170.1"/>
    <property type="molecule type" value="Genomic_DNA"/>
</dbReference>
<evidence type="ECO:0000313" key="2">
    <source>
        <dbReference type="Proteomes" id="UP000287033"/>
    </source>
</evidence>
<proteinExistence type="predicted"/>
<organism evidence="1 2">
    <name type="scientific">Chiloscyllium punctatum</name>
    <name type="common">Brownbanded bambooshark</name>
    <name type="synonym">Hemiscyllium punctatum</name>
    <dbReference type="NCBI Taxonomy" id="137246"/>
    <lineage>
        <taxon>Eukaryota</taxon>
        <taxon>Metazoa</taxon>
        <taxon>Chordata</taxon>
        <taxon>Craniata</taxon>
        <taxon>Vertebrata</taxon>
        <taxon>Chondrichthyes</taxon>
        <taxon>Elasmobranchii</taxon>
        <taxon>Galeomorphii</taxon>
        <taxon>Galeoidea</taxon>
        <taxon>Orectolobiformes</taxon>
        <taxon>Hemiscylliidae</taxon>
        <taxon>Chiloscyllium</taxon>
    </lineage>
</organism>
<accession>A0A401THN0</accession>
<gene>
    <name evidence="1" type="ORF">chiPu_0026069</name>
</gene>
<name>A0A401THN0_CHIPU</name>
<keyword evidence="2" id="KW-1185">Reference proteome</keyword>
<dbReference type="Proteomes" id="UP000287033">
    <property type="component" value="Unassembled WGS sequence"/>
</dbReference>
<evidence type="ECO:0000313" key="1">
    <source>
        <dbReference type="EMBL" id="GCC42170.1"/>
    </source>
</evidence>
<comment type="caution">
    <text evidence="1">The sequence shown here is derived from an EMBL/GenBank/DDBJ whole genome shotgun (WGS) entry which is preliminary data.</text>
</comment>
<sequence length="76" mass="8281">MGNEATSLKTDPLAAMELGTDSHLRGDPATQWKPRGPSCPWLLDGNAVLLDPTAAPFPHHCLIQFLFQPLSHSTNF</sequence>
<dbReference type="AlphaFoldDB" id="A0A401THN0"/>
<reference evidence="1 2" key="1">
    <citation type="journal article" date="2018" name="Nat. Ecol. Evol.">
        <title>Shark genomes provide insights into elasmobranch evolution and the origin of vertebrates.</title>
        <authorList>
            <person name="Hara Y"/>
            <person name="Yamaguchi K"/>
            <person name="Onimaru K"/>
            <person name="Kadota M"/>
            <person name="Koyanagi M"/>
            <person name="Keeley SD"/>
            <person name="Tatsumi K"/>
            <person name="Tanaka K"/>
            <person name="Motone F"/>
            <person name="Kageyama Y"/>
            <person name="Nozu R"/>
            <person name="Adachi N"/>
            <person name="Nishimura O"/>
            <person name="Nakagawa R"/>
            <person name="Tanegashima C"/>
            <person name="Kiyatake I"/>
            <person name="Matsumoto R"/>
            <person name="Murakumo K"/>
            <person name="Nishida K"/>
            <person name="Terakita A"/>
            <person name="Kuratani S"/>
            <person name="Sato K"/>
            <person name="Hyodo S Kuraku.S."/>
        </authorList>
    </citation>
    <scope>NUCLEOTIDE SEQUENCE [LARGE SCALE GENOMIC DNA]</scope>
</reference>
<protein>
    <submittedName>
        <fullName evidence="1">Uncharacterized protein</fullName>
    </submittedName>
</protein>